<evidence type="ECO:0000259" key="1">
    <source>
        <dbReference type="PROSITE" id="PS51335"/>
    </source>
</evidence>
<name>A0AAD5MSD0_PARTN</name>
<dbReference type="Proteomes" id="UP001196413">
    <property type="component" value="Unassembled WGS sequence"/>
</dbReference>
<dbReference type="InterPro" id="IPR050868">
    <property type="entry name" value="ELMO_domain-containing"/>
</dbReference>
<dbReference type="EMBL" id="JAHQIW010002140">
    <property type="protein sequence ID" value="KAJ1354651.1"/>
    <property type="molecule type" value="Genomic_DNA"/>
</dbReference>
<comment type="caution">
    <text evidence="2">The sequence shown here is derived from an EMBL/GenBank/DDBJ whole genome shotgun (WGS) entry which is preliminary data.</text>
</comment>
<keyword evidence="3" id="KW-1185">Reference proteome</keyword>
<sequence length="298" mass="33414">MIPNIFLMSSSNRQAGMFVCIIYIELRFPDGPQVHQNGLSTNLGTVQRATTAGRHYFHYPDPLIEEILNEDYTQEMVSVTSMINRVQPSPLNTLLNKCLCRPNPHPEDAVLNKERTLLVALSTVPYCNASTTQWSLLQSFYSKVAAVIIDSDSRLSECPRIGSHWQNVGFQGCDPATDFRGTGILGLVQLYSMAINLSENKLREVVHLSRTEPNDFPLAVVGINITALLVTRLRTGDLLESAIICHGYLKAINKLHEACILAFCKQWKDEKCTIKDCQHLLNSMSTTFFNSRHISDTI</sequence>
<dbReference type="PROSITE" id="PS51335">
    <property type="entry name" value="ELMO"/>
    <property type="match status" value="1"/>
</dbReference>
<dbReference type="Pfam" id="PF04727">
    <property type="entry name" value="ELMO_CED12"/>
    <property type="match status" value="1"/>
</dbReference>
<evidence type="ECO:0000313" key="3">
    <source>
        <dbReference type="Proteomes" id="UP001196413"/>
    </source>
</evidence>
<gene>
    <name evidence="2" type="ORF">KIN20_011643</name>
</gene>
<dbReference type="AlphaFoldDB" id="A0AAD5MSD0"/>
<reference evidence="2" key="1">
    <citation type="submission" date="2021-06" db="EMBL/GenBank/DDBJ databases">
        <title>Parelaphostrongylus tenuis whole genome reference sequence.</title>
        <authorList>
            <person name="Garwood T.J."/>
            <person name="Larsen P.A."/>
            <person name="Fountain-Jones N.M."/>
            <person name="Garbe J.R."/>
            <person name="Macchietto M.G."/>
            <person name="Kania S.A."/>
            <person name="Gerhold R.W."/>
            <person name="Richards J.E."/>
            <person name="Wolf T.M."/>
        </authorList>
    </citation>
    <scope>NUCLEOTIDE SEQUENCE</scope>
    <source>
        <strain evidence="2">MNPRO001-30</strain>
        <tissue evidence="2">Meninges</tissue>
    </source>
</reference>
<accession>A0AAD5MSD0</accession>
<dbReference type="InterPro" id="IPR006816">
    <property type="entry name" value="ELMO_dom"/>
</dbReference>
<feature type="domain" description="ELMO" evidence="1">
    <location>
        <begin position="132"/>
        <end position="292"/>
    </location>
</feature>
<evidence type="ECO:0000313" key="2">
    <source>
        <dbReference type="EMBL" id="KAJ1354651.1"/>
    </source>
</evidence>
<dbReference type="PANTHER" id="PTHR12771:SF2">
    <property type="entry name" value="ELMO DOMAIN-CONTAINING PROTEIN 3"/>
    <property type="match status" value="1"/>
</dbReference>
<organism evidence="2 3">
    <name type="scientific">Parelaphostrongylus tenuis</name>
    <name type="common">Meningeal worm</name>
    <dbReference type="NCBI Taxonomy" id="148309"/>
    <lineage>
        <taxon>Eukaryota</taxon>
        <taxon>Metazoa</taxon>
        <taxon>Ecdysozoa</taxon>
        <taxon>Nematoda</taxon>
        <taxon>Chromadorea</taxon>
        <taxon>Rhabditida</taxon>
        <taxon>Rhabditina</taxon>
        <taxon>Rhabditomorpha</taxon>
        <taxon>Strongyloidea</taxon>
        <taxon>Metastrongylidae</taxon>
        <taxon>Parelaphostrongylus</taxon>
    </lineage>
</organism>
<dbReference type="PANTHER" id="PTHR12771">
    <property type="entry name" value="ENGULFMENT AND CELL MOTILITY"/>
    <property type="match status" value="1"/>
</dbReference>
<proteinExistence type="predicted"/>
<protein>
    <recommendedName>
        <fullName evidence="1">ELMO domain-containing protein</fullName>
    </recommendedName>
</protein>